<sequence length="101" mass="10392">MPPPATRHLPGLVEHAKLSQRTEAGVELPGPGRWSRSGRHRRAAWLARTAPAASRAHSGAEAPWEKQAGSTRGRGAPQASGGAGPTVGGSLRGPAVPGWHS</sequence>
<evidence type="ECO:0000313" key="2">
    <source>
        <dbReference type="EMBL" id="CAI9173685.1"/>
    </source>
</evidence>
<protein>
    <submittedName>
        <fullName evidence="2">Uncharacterized protein</fullName>
    </submittedName>
</protein>
<evidence type="ECO:0000256" key="1">
    <source>
        <dbReference type="SAM" id="MobiDB-lite"/>
    </source>
</evidence>
<proteinExistence type="predicted"/>
<gene>
    <name evidence="2" type="ORF">MRATA1EN1_LOCUS22647</name>
</gene>
<feature type="region of interest" description="Disordered" evidence="1">
    <location>
        <begin position="1"/>
        <end position="101"/>
    </location>
</feature>
<organism evidence="2 3">
    <name type="scientific">Rangifer tarandus platyrhynchus</name>
    <name type="common">Svalbard reindeer</name>
    <dbReference type="NCBI Taxonomy" id="3082113"/>
    <lineage>
        <taxon>Eukaryota</taxon>
        <taxon>Metazoa</taxon>
        <taxon>Chordata</taxon>
        <taxon>Craniata</taxon>
        <taxon>Vertebrata</taxon>
        <taxon>Euteleostomi</taxon>
        <taxon>Mammalia</taxon>
        <taxon>Eutheria</taxon>
        <taxon>Laurasiatheria</taxon>
        <taxon>Artiodactyla</taxon>
        <taxon>Ruminantia</taxon>
        <taxon>Pecora</taxon>
        <taxon>Cervidae</taxon>
        <taxon>Odocoileinae</taxon>
        <taxon>Rangifer</taxon>
    </lineage>
</organism>
<feature type="compositionally biased region" description="Low complexity" evidence="1">
    <location>
        <begin position="44"/>
        <end position="56"/>
    </location>
</feature>
<feature type="compositionally biased region" description="Gly residues" evidence="1">
    <location>
        <begin position="81"/>
        <end position="91"/>
    </location>
</feature>
<evidence type="ECO:0000313" key="3">
    <source>
        <dbReference type="Proteomes" id="UP001176941"/>
    </source>
</evidence>
<name>A0ABN8ZIF6_RANTA</name>
<reference evidence="2" key="1">
    <citation type="submission" date="2023-04" db="EMBL/GenBank/DDBJ databases">
        <authorList>
            <consortium name="ELIXIR-Norway"/>
        </authorList>
    </citation>
    <scope>NUCLEOTIDE SEQUENCE [LARGE SCALE GENOMIC DNA]</scope>
</reference>
<keyword evidence="3" id="KW-1185">Reference proteome</keyword>
<accession>A0ABN8ZIF6</accession>
<dbReference type="Proteomes" id="UP001176941">
    <property type="component" value="Chromosome 34"/>
</dbReference>
<dbReference type="EMBL" id="OX460345">
    <property type="protein sequence ID" value="CAI9173685.1"/>
    <property type="molecule type" value="Genomic_DNA"/>
</dbReference>